<keyword evidence="3" id="KW-1185">Reference proteome</keyword>
<keyword evidence="1" id="KW-1133">Transmembrane helix</keyword>
<feature type="transmembrane region" description="Helical" evidence="1">
    <location>
        <begin position="12"/>
        <end position="35"/>
    </location>
</feature>
<keyword evidence="1" id="KW-0812">Transmembrane</keyword>
<accession>A0ABR9R2F7</accession>
<proteinExistence type="predicted"/>
<evidence type="ECO:0000313" key="2">
    <source>
        <dbReference type="EMBL" id="MBE5036985.1"/>
    </source>
</evidence>
<dbReference type="EMBL" id="JADCKC010000001">
    <property type="protein sequence ID" value="MBE5036985.1"/>
    <property type="molecule type" value="Genomic_DNA"/>
</dbReference>
<organism evidence="2 3">
    <name type="scientific">Gemmiger gallinarum</name>
    <dbReference type="NCBI Taxonomy" id="2779354"/>
    <lineage>
        <taxon>Bacteria</taxon>
        <taxon>Bacillati</taxon>
        <taxon>Bacillota</taxon>
        <taxon>Clostridia</taxon>
        <taxon>Eubacteriales</taxon>
        <taxon>Gemmiger</taxon>
    </lineage>
</organism>
<evidence type="ECO:0000256" key="1">
    <source>
        <dbReference type="SAM" id="Phobius"/>
    </source>
</evidence>
<comment type="caution">
    <text evidence="2">The sequence shown here is derived from an EMBL/GenBank/DDBJ whole genome shotgun (WGS) entry which is preliminary data.</text>
</comment>
<feature type="transmembrane region" description="Helical" evidence="1">
    <location>
        <begin position="41"/>
        <end position="62"/>
    </location>
</feature>
<protein>
    <submittedName>
        <fullName evidence="2">AtpZ/AtpI family protein</fullName>
    </submittedName>
</protein>
<dbReference type="Proteomes" id="UP000768567">
    <property type="component" value="Unassembled WGS sequence"/>
</dbReference>
<dbReference type="RefSeq" id="WP_193500253.1">
    <property type="nucleotide sequence ID" value="NZ_JADCKC010000001.1"/>
</dbReference>
<name>A0ABR9R2F7_9FIRM</name>
<reference evidence="2 3" key="1">
    <citation type="submission" date="2020-10" db="EMBL/GenBank/DDBJ databases">
        <title>ChiBAC.</title>
        <authorList>
            <person name="Zenner C."/>
            <person name="Hitch T.C.A."/>
            <person name="Clavel T."/>
        </authorList>
    </citation>
    <scope>NUCLEOTIDE SEQUENCE [LARGE SCALE GENOMIC DNA]</scope>
    <source>
        <strain evidence="2 3">DSM 109015</strain>
    </source>
</reference>
<evidence type="ECO:0000313" key="3">
    <source>
        <dbReference type="Proteomes" id="UP000768567"/>
    </source>
</evidence>
<sequence length="89" mass="9957">MKDLYQAARHLVWLTQFGLSIVVPLVVSILLAVWLRQHFSLGGWVVVAGVFVGLFGAVSGLVTSLRAMDRQAGEKEDRHKKPPVYFNQH</sequence>
<gene>
    <name evidence="2" type="ORF">INF35_04200</name>
</gene>
<keyword evidence="1" id="KW-0472">Membrane</keyword>